<dbReference type="GO" id="GO:0016787">
    <property type="term" value="F:hydrolase activity"/>
    <property type="evidence" value="ECO:0007669"/>
    <property type="project" value="UniProtKB-KW"/>
</dbReference>
<name>A0ABM8VL64_9BACL</name>
<keyword evidence="2" id="KW-0378">Hydrolase</keyword>
<dbReference type="InterPro" id="IPR024775">
    <property type="entry name" value="DinB-like"/>
</dbReference>
<dbReference type="Pfam" id="PF12867">
    <property type="entry name" value="DinB_2"/>
    <property type="match status" value="1"/>
</dbReference>
<gene>
    <name evidence="2" type="primary">yfiT_2</name>
    <name evidence="2" type="ORF">PAECIP111802_04148</name>
</gene>
<accession>A0ABM8VL64</accession>
<reference evidence="2 3" key="1">
    <citation type="submission" date="2021-06" db="EMBL/GenBank/DDBJ databases">
        <authorList>
            <person name="Criscuolo A."/>
        </authorList>
    </citation>
    <scope>NUCLEOTIDE SEQUENCE [LARGE SCALE GENOMIC DNA]</scope>
    <source>
        <strain evidence="3">CIP 111802</strain>
    </source>
</reference>
<dbReference type="EMBL" id="CAJVCE010000012">
    <property type="protein sequence ID" value="CAG7648194.1"/>
    <property type="molecule type" value="Genomic_DNA"/>
</dbReference>
<dbReference type="RefSeq" id="WP_218100440.1">
    <property type="nucleotide sequence ID" value="NZ_CAJVCE010000012.1"/>
</dbReference>
<evidence type="ECO:0000313" key="2">
    <source>
        <dbReference type="EMBL" id="CAG7648194.1"/>
    </source>
</evidence>
<proteinExistence type="predicted"/>
<evidence type="ECO:0000313" key="3">
    <source>
        <dbReference type="Proteomes" id="UP000730618"/>
    </source>
</evidence>
<keyword evidence="3" id="KW-1185">Reference proteome</keyword>
<organism evidence="2 3">
    <name type="scientific">Paenibacillus allorhizosphaerae</name>
    <dbReference type="NCBI Taxonomy" id="2849866"/>
    <lineage>
        <taxon>Bacteria</taxon>
        <taxon>Bacillati</taxon>
        <taxon>Bacillota</taxon>
        <taxon>Bacilli</taxon>
        <taxon>Bacillales</taxon>
        <taxon>Paenibacillaceae</taxon>
        <taxon>Paenibacillus</taxon>
    </lineage>
</organism>
<dbReference type="EC" id="3.-.-.-" evidence="2"/>
<sequence>MEALVQSYAEGYDRLVSAMEGLCEEQLVFKPTADKWSIKEVVIHLCDAELIAIERMKRVISEDNPSLLKFYPDAWASRLDYQALDMYTYLFLFRAMRASMTPILENLSDDAWQRTGVHNTAGEQTLQDIVQMFVQHVDRHIKQIERNKHAYAVQRG</sequence>
<dbReference type="Proteomes" id="UP000730618">
    <property type="component" value="Unassembled WGS sequence"/>
</dbReference>
<comment type="caution">
    <text evidence="2">The sequence shown here is derived from an EMBL/GenBank/DDBJ whole genome shotgun (WGS) entry which is preliminary data.</text>
</comment>
<protein>
    <submittedName>
        <fullName evidence="2">Metal-dependent hydrolase YfiT</fullName>
        <ecNumber evidence="2">3.-.-.-</ecNumber>
    </submittedName>
</protein>
<evidence type="ECO:0000259" key="1">
    <source>
        <dbReference type="Pfam" id="PF12867"/>
    </source>
</evidence>
<feature type="domain" description="DinB-like" evidence="1">
    <location>
        <begin position="10"/>
        <end position="144"/>
    </location>
</feature>